<dbReference type="Pfam" id="PF03372">
    <property type="entry name" value="Exo_endo_phos"/>
    <property type="match status" value="1"/>
</dbReference>
<comment type="caution">
    <text evidence="3">The sequence shown here is derived from an EMBL/GenBank/DDBJ whole genome shotgun (WGS) entry which is preliminary data.</text>
</comment>
<keyword evidence="4" id="KW-1185">Reference proteome</keyword>
<protein>
    <recommendedName>
        <fullName evidence="2">Endonuclease/exonuclease/phosphatase domain-containing protein</fullName>
    </recommendedName>
</protein>
<dbReference type="SUPFAM" id="SSF56219">
    <property type="entry name" value="DNase I-like"/>
    <property type="match status" value="1"/>
</dbReference>
<dbReference type="Gene3D" id="3.60.10.10">
    <property type="entry name" value="Endonuclease/exonuclease/phosphatase"/>
    <property type="match status" value="1"/>
</dbReference>
<feature type="chain" id="PRO_5001869751" description="Endonuclease/exonuclease/phosphatase domain-containing protein" evidence="1">
    <location>
        <begin position="22"/>
        <end position="585"/>
    </location>
</feature>
<dbReference type="STRING" id="1121015.GCA_000420545_02086"/>
<feature type="signal peptide" evidence="1">
    <location>
        <begin position="1"/>
        <end position="21"/>
    </location>
</feature>
<dbReference type="EMBL" id="AVCI01000004">
    <property type="protein sequence ID" value="KFN43915.1"/>
    <property type="molecule type" value="Genomic_DNA"/>
</dbReference>
<proteinExistence type="predicted"/>
<dbReference type="PANTHER" id="PTHR42834:SF1">
    <property type="entry name" value="ENDONUCLEASE_EXONUCLEASE_PHOSPHATASE FAMILY PROTEIN (AFU_ORTHOLOGUE AFUA_3G09210)"/>
    <property type="match status" value="1"/>
</dbReference>
<evidence type="ECO:0000313" key="3">
    <source>
        <dbReference type="EMBL" id="KFN43915.1"/>
    </source>
</evidence>
<dbReference type="eggNOG" id="COG2374">
    <property type="taxonomic scope" value="Bacteria"/>
</dbReference>
<dbReference type="GO" id="GO:0003824">
    <property type="term" value="F:catalytic activity"/>
    <property type="evidence" value="ECO:0007669"/>
    <property type="project" value="InterPro"/>
</dbReference>
<gene>
    <name evidence="3" type="ORF">N789_08175</name>
</gene>
<dbReference type="Proteomes" id="UP000029385">
    <property type="component" value="Unassembled WGS sequence"/>
</dbReference>
<dbReference type="PANTHER" id="PTHR42834">
    <property type="entry name" value="ENDONUCLEASE/EXONUCLEASE/PHOSPHATASE FAMILY PROTEIN (AFU_ORTHOLOGUE AFUA_3G09210)"/>
    <property type="match status" value="1"/>
</dbReference>
<reference evidence="3 4" key="1">
    <citation type="submission" date="2013-09" db="EMBL/GenBank/DDBJ databases">
        <title>Genome sequencing of Arenimonas oryziterrae.</title>
        <authorList>
            <person name="Chen F."/>
            <person name="Wang G."/>
        </authorList>
    </citation>
    <scope>NUCLEOTIDE SEQUENCE [LARGE SCALE GENOMIC DNA]</scope>
    <source>
        <strain evidence="3 4">YC6267</strain>
    </source>
</reference>
<dbReference type="OrthoDB" id="9800417at2"/>
<organism evidence="3 4">
    <name type="scientific">Arenimonas oryziterrae DSM 21050 = YC6267</name>
    <dbReference type="NCBI Taxonomy" id="1121015"/>
    <lineage>
        <taxon>Bacteria</taxon>
        <taxon>Pseudomonadati</taxon>
        <taxon>Pseudomonadota</taxon>
        <taxon>Gammaproteobacteria</taxon>
        <taxon>Lysobacterales</taxon>
        <taxon>Lysobacteraceae</taxon>
        <taxon>Arenimonas</taxon>
    </lineage>
</organism>
<dbReference type="RefSeq" id="WP_022969700.1">
    <property type="nucleotide sequence ID" value="NZ_ATVD01000003.1"/>
</dbReference>
<sequence length="585" mass="62288">MKSVRAYTLPLLLALAPFAQASPSTAPVAIGAVQGSGAQSPMLGQPVTVEGVVVGGFAQGLGGIFVQDMKGDGDERTSDGLFVALPADSAAPRTGSLVRIRGTVTELGQGKQTLTALTDARIQIRAASVRWQAQALAAPPAHRDDWERFEGMAVVIAAPLTVTGNERLLRFGEIDASFGGRLYQSTEVAAPGPLAKTLRDDNARRLLIIDDGRTSENPRDLWFLPSGLDDAHALRAGSILRGATGVIDQRPGDYRLQLSAPLDAIEYSARPAAPEVAGNLRIASLNVLNLFNGDGKGGGFPTARGAETFAQYQMQQRKLVASVQALKPDVAALMEIENDGTGPESALAQFVAALNAAGPSTDYRFVDSGKGPGTNPIRVALIYRSSRVTPVGKPAVLEGGPFAERSRVPLAQAFRAGRGKPFVIVANHLKSKGCGRDADAATGADADLHDGQSCWNALRVESARRVDAWLQTHPTGVRTDLQLLVGDFNAYAQEDPIRTLERAGWQDAFVLAKTVRPYSFVFDGNSGRLDHALLSPGLATLLRGAAEWHNNADESDRFDYHDDVDGDPYRASDHDPFVLGFDLSR</sequence>
<name>A0A091BHU6_9GAMM</name>
<dbReference type="AlphaFoldDB" id="A0A091BHU6"/>
<dbReference type="CDD" id="cd10283">
    <property type="entry name" value="MnuA_DNase1-like"/>
    <property type="match status" value="1"/>
</dbReference>
<dbReference type="InterPro" id="IPR005135">
    <property type="entry name" value="Endo/exonuclease/phosphatase"/>
</dbReference>
<dbReference type="InterPro" id="IPR036691">
    <property type="entry name" value="Endo/exonu/phosph_ase_sf"/>
</dbReference>
<accession>A0A091BHU6</accession>
<dbReference type="InterPro" id="IPR047971">
    <property type="entry name" value="ExeM-like"/>
</dbReference>
<evidence type="ECO:0000256" key="1">
    <source>
        <dbReference type="SAM" id="SignalP"/>
    </source>
</evidence>
<evidence type="ECO:0000313" key="4">
    <source>
        <dbReference type="Proteomes" id="UP000029385"/>
    </source>
</evidence>
<feature type="domain" description="Endonuclease/exonuclease/phosphatase" evidence="2">
    <location>
        <begin position="290"/>
        <end position="574"/>
    </location>
</feature>
<evidence type="ECO:0000259" key="2">
    <source>
        <dbReference type="Pfam" id="PF03372"/>
    </source>
</evidence>
<dbReference type="NCBIfam" id="NF033681">
    <property type="entry name" value="ExeM_NucH_DNase"/>
    <property type="match status" value="1"/>
</dbReference>
<dbReference type="CDD" id="cd04486">
    <property type="entry name" value="YhcR_OBF_like"/>
    <property type="match status" value="1"/>
</dbReference>
<keyword evidence="1" id="KW-0732">Signal</keyword>
<dbReference type="PATRIC" id="fig|1121015.4.peg.1128"/>